<evidence type="ECO:0000256" key="1">
    <source>
        <dbReference type="ARBA" id="ARBA00001933"/>
    </source>
</evidence>
<protein>
    <submittedName>
        <fullName evidence="5">Low specificity L-threonine aldolase</fullName>
    </submittedName>
</protein>
<keyword evidence="3" id="KW-0663">Pyridoxal phosphate</keyword>
<dbReference type="Gene3D" id="3.90.1150.10">
    <property type="entry name" value="Aspartate Aminotransferase, domain 1"/>
    <property type="match status" value="1"/>
</dbReference>
<reference evidence="5 6" key="1">
    <citation type="submission" date="2019-08" db="EMBL/GenBank/DDBJ databases">
        <title>Archangium and Cystobacter genomes.</title>
        <authorList>
            <person name="Chen I.-C.K."/>
            <person name="Wielgoss S."/>
        </authorList>
    </citation>
    <scope>NUCLEOTIDE SEQUENCE [LARGE SCALE GENOMIC DNA]</scope>
    <source>
        <strain evidence="5 6">Cbm 6</strain>
    </source>
</reference>
<evidence type="ECO:0000313" key="6">
    <source>
        <dbReference type="Proteomes" id="UP001611383"/>
    </source>
</evidence>
<dbReference type="Gene3D" id="3.40.640.10">
    <property type="entry name" value="Type I PLP-dependent aspartate aminotransferase-like (Major domain)"/>
    <property type="match status" value="1"/>
</dbReference>
<name>A0ABY9WX42_9BACT</name>
<organism evidence="5 6">
    <name type="scientific">Archangium minus</name>
    <dbReference type="NCBI Taxonomy" id="83450"/>
    <lineage>
        <taxon>Bacteria</taxon>
        <taxon>Pseudomonadati</taxon>
        <taxon>Myxococcota</taxon>
        <taxon>Myxococcia</taxon>
        <taxon>Myxococcales</taxon>
        <taxon>Cystobacterineae</taxon>
        <taxon>Archangiaceae</taxon>
        <taxon>Archangium</taxon>
    </lineage>
</organism>
<dbReference type="InterPro" id="IPR015422">
    <property type="entry name" value="PyrdxlP-dep_Trfase_small"/>
</dbReference>
<dbReference type="Proteomes" id="UP001611383">
    <property type="component" value="Chromosome"/>
</dbReference>
<comment type="similarity">
    <text evidence="2">Belongs to the threonine aldolase family.</text>
</comment>
<dbReference type="PANTHER" id="PTHR48097:SF5">
    <property type="entry name" value="LOW SPECIFICITY L-THREONINE ALDOLASE"/>
    <property type="match status" value="1"/>
</dbReference>
<dbReference type="SUPFAM" id="SSF53383">
    <property type="entry name" value="PLP-dependent transferases"/>
    <property type="match status" value="1"/>
</dbReference>
<sequence length="345" mass="37763">MNPKRSFASDNNAGIHPTLLEAIARANVGHTKAYGDDPWTERAVAKFREHLGSHVNVHFVFNGTGANVLGLSALLRPYQAILCAESAHINVDECGAPEKITGGSKLVDIPTPDGKLTPALVEPRIRGLGDQHHVQPRVISISQTTEQGTVYTPEEIRALADLAHRHGMYLHMDGARISNAAAALNVPLRAITTDCGVDILSFGGTKIGLMIGEAVVVFDPKLATDFKFLRKQGMQLASKMRFVAAQFEALLTDDLWLKNARHANDMAALLAREVSSIPKVRVTQTTQANAVFAALPAELIPRMQEHAFFYVWDERTSEVRLMTSFDTTEEDVRGFAHRLRELVGG</sequence>
<dbReference type="Pfam" id="PF01212">
    <property type="entry name" value="Beta_elim_lyase"/>
    <property type="match status" value="1"/>
</dbReference>
<keyword evidence="6" id="KW-1185">Reference proteome</keyword>
<evidence type="ECO:0000256" key="3">
    <source>
        <dbReference type="ARBA" id="ARBA00022898"/>
    </source>
</evidence>
<feature type="domain" description="Aromatic amino acid beta-eliminating lyase/threonine aldolase" evidence="4">
    <location>
        <begin position="7"/>
        <end position="294"/>
    </location>
</feature>
<dbReference type="InterPro" id="IPR015421">
    <property type="entry name" value="PyrdxlP-dep_Trfase_major"/>
</dbReference>
<dbReference type="RefSeq" id="WP_395804393.1">
    <property type="nucleotide sequence ID" value="NZ_CP043494.1"/>
</dbReference>
<gene>
    <name evidence="5" type="ORF">F0U60_29060</name>
</gene>
<evidence type="ECO:0000256" key="2">
    <source>
        <dbReference type="ARBA" id="ARBA00006966"/>
    </source>
</evidence>
<accession>A0ABY9WX42</accession>
<dbReference type="InterPro" id="IPR001597">
    <property type="entry name" value="ArAA_b-elim_lyase/Thr_aldolase"/>
</dbReference>
<dbReference type="EMBL" id="CP043494">
    <property type="protein sequence ID" value="WNG47726.1"/>
    <property type="molecule type" value="Genomic_DNA"/>
</dbReference>
<dbReference type="CDD" id="cd06502">
    <property type="entry name" value="TA_like"/>
    <property type="match status" value="1"/>
</dbReference>
<comment type="cofactor">
    <cofactor evidence="1">
        <name>pyridoxal 5'-phosphate</name>
        <dbReference type="ChEBI" id="CHEBI:597326"/>
    </cofactor>
</comment>
<evidence type="ECO:0000313" key="5">
    <source>
        <dbReference type="EMBL" id="WNG47726.1"/>
    </source>
</evidence>
<dbReference type="PANTHER" id="PTHR48097">
    <property type="entry name" value="L-THREONINE ALDOLASE-RELATED"/>
    <property type="match status" value="1"/>
</dbReference>
<proteinExistence type="inferred from homology"/>
<evidence type="ECO:0000259" key="4">
    <source>
        <dbReference type="Pfam" id="PF01212"/>
    </source>
</evidence>
<dbReference type="InterPro" id="IPR015424">
    <property type="entry name" value="PyrdxlP-dep_Trfase"/>
</dbReference>